<dbReference type="RefSeq" id="WP_089820433.1">
    <property type="nucleotide sequence ID" value="NZ_FORQ01000008.1"/>
</dbReference>
<name>A0A1I3P103_9FLAO</name>
<accession>A0A1I3P103</accession>
<reference evidence="2" key="1">
    <citation type="submission" date="2016-10" db="EMBL/GenBank/DDBJ databases">
        <authorList>
            <person name="Varghese N."/>
            <person name="Submissions S."/>
        </authorList>
    </citation>
    <scope>NUCLEOTIDE SEQUENCE [LARGE SCALE GENOMIC DNA]</scope>
    <source>
        <strain evidence="2">DSM 22251</strain>
    </source>
</reference>
<dbReference type="EMBL" id="FORQ01000008">
    <property type="protein sequence ID" value="SFJ15022.1"/>
    <property type="molecule type" value="Genomic_DNA"/>
</dbReference>
<proteinExistence type="predicted"/>
<dbReference type="Proteomes" id="UP000242560">
    <property type="component" value="Unassembled WGS sequence"/>
</dbReference>
<evidence type="ECO:0008006" key="3">
    <source>
        <dbReference type="Google" id="ProtNLM"/>
    </source>
</evidence>
<organism evidence="1 2">
    <name type="scientific">Kaistella treverensis</name>
    <dbReference type="NCBI Taxonomy" id="631455"/>
    <lineage>
        <taxon>Bacteria</taxon>
        <taxon>Pseudomonadati</taxon>
        <taxon>Bacteroidota</taxon>
        <taxon>Flavobacteriia</taxon>
        <taxon>Flavobacteriales</taxon>
        <taxon>Weeksellaceae</taxon>
        <taxon>Chryseobacterium group</taxon>
        <taxon>Kaistella</taxon>
    </lineage>
</organism>
<evidence type="ECO:0000313" key="2">
    <source>
        <dbReference type="Proteomes" id="UP000242560"/>
    </source>
</evidence>
<protein>
    <recommendedName>
        <fullName evidence="3">GIY-YIG domain-containing protein</fullName>
    </recommendedName>
</protein>
<evidence type="ECO:0000313" key="1">
    <source>
        <dbReference type="EMBL" id="SFJ15022.1"/>
    </source>
</evidence>
<gene>
    <name evidence="1" type="ORF">SAMN05421638_2309</name>
</gene>
<sequence>MDFNNVDEIKKSGFIGFKKMSELFVDSSSIPKIKGVYLVLNPNFKKAEYLQIGTGGHFKGKNPNVLIDELKSNWVENSLVVYIGKAGSETSKATLNSRLKQYFGFGQGKNIGHWGGRLIWQLKNSSDLIVCWKPLLNDDPRTTENTLIKKFVSEFSKRPFANLAD</sequence>
<dbReference type="AlphaFoldDB" id="A0A1I3P103"/>
<keyword evidence="2" id="KW-1185">Reference proteome</keyword>